<dbReference type="AlphaFoldDB" id="A0A6L9STR2"/>
<accession>A0A6L9STR2</accession>
<evidence type="ECO:0000256" key="1">
    <source>
        <dbReference type="SAM" id="SignalP"/>
    </source>
</evidence>
<gene>
    <name evidence="2" type="ORF">GFD21_09540</name>
</gene>
<protein>
    <submittedName>
        <fullName evidence="2">Uncharacterized protein</fullName>
    </submittedName>
</protein>
<organism evidence="2 3">
    <name type="scientific">Bifidobacterium platyrrhinorum</name>
    <dbReference type="NCBI Taxonomy" id="2661628"/>
    <lineage>
        <taxon>Bacteria</taxon>
        <taxon>Bacillati</taxon>
        <taxon>Actinomycetota</taxon>
        <taxon>Actinomycetes</taxon>
        <taxon>Bifidobacteriales</taxon>
        <taxon>Bifidobacteriaceae</taxon>
        <taxon>Bifidobacterium</taxon>
    </lineage>
</organism>
<dbReference type="RefSeq" id="WP_163197751.1">
    <property type="nucleotide sequence ID" value="NZ_WHZV01000010.1"/>
</dbReference>
<name>A0A6L9STR2_9BIFI</name>
<dbReference type="Proteomes" id="UP000483293">
    <property type="component" value="Unassembled WGS sequence"/>
</dbReference>
<feature type="chain" id="PRO_5039238042" evidence="1">
    <location>
        <begin position="25"/>
        <end position="173"/>
    </location>
</feature>
<comment type="caution">
    <text evidence="2">The sequence shown here is derived from an EMBL/GenBank/DDBJ whole genome shotgun (WGS) entry which is preliminary data.</text>
</comment>
<proteinExistence type="predicted"/>
<feature type="signal peptide" evidence="1">
    <location>
        <begin position="1"/>
        <end position="24"/>
    </location>
</feature>
<keyword evidence="1" id="KW-0732">Signal</keyword>
<dbReference type="EMBL" id="WHZV01000010">
    <property type="protein sequence ID" value="NEG55988.1"/>
    <property type="molecule type" value="Genomic_DNA"/>
</dbReference>
<keyword evidence="3" id="KW-1185">Reference proteome</keyword>
<reference evidence="2 3" key="1">
    <citation type="submission" date="2019-10" db="EMBL/GenBank/DDBJ databases">
        <title>Bifidobacterium from non-human primates.</title>
        <authorList>
            <person name="Modesto M."/>
        </authorList>
    </citation>
    <scope>NUCLEOTIDE SEQUENCE [LARGE SCALE GENOMIC DNA]</scope>
    <source>
        <strain evidence="2 3">SMA15</strain>
    </source>
</reference>
<evidence type="ECO:0000313" key="3">
    <source>
        <dbReference type="Proteomes" id="UP000483293"/>
    </source>
</evidence>
<evidence type="ECO:0000313" key="2">
    <source>
        <dbReference type="EMBL" id="NEG55988.1"/>
    </source>
</evidence>
<sequence length="173" mass="18270">MKIQGRYAAIAVVCTMLIPLAGLAADARGDALGEPAPASAAARPADALEPVVPDDVQKTYASEIARLRDTVSSAEARQVLADGVITQDELAGLTAGYTQCLASKGIRWTEPAEPVYAAKADYNTLPTGPVVKNADGTFTGNEEVKACSDRYGYDEVFGLYDDMRANPAKTAWE</sequence>